<protein>
    <submittedName>
        <fullName evidence="2">Uncharacterized protein</fullName>
    </submittedName>
</protein>
<sequence>MCKYFFIKNPVIVIDLSYNDRNEELETVLEKIQKCENLSYKFWVTGDKIETTSKIISSIVPHLYKVDAKKIRVYEQTLSFNDFVCFSKNIQNLNLSYSNFKNENDSNIPLEKLVKALPKFKNLSVYSKLKNENYSNIPLEKLVKALPKLKKLSVNQGFGRYIITSEAMKELIKIEHFPQIGIIHFC</sequence>
<evidence type="ECO:0000313" key="2">
    <source>
        <dbReference type="WBParaSite" id="PS1159_v2.g6441.t1"/>
    </source>
</evidence>
<reference evidence="2" key="1">
    <citation type="submission" date="2022-11" db="UniProtKB">
        <authorList>
            <consortium name="WormBaseParasite"/>
        </authorList>
    </citation>
    <scope>IDENTIFICATION</scope>
</reference>
<organism evidence="1 2">
    <name type="scientific">Panagrolaimus sp. PS1159</name>
    <dbReference type="NCBI Taxonomy" id="55785"/>
    <lineage>
        <taxon>Eukaryota</taxon>
        <taxon>Metazoa</taxon>
        <taxon>Ecdysozoa</taxon>
        <taxon>Nematoda</taxon>
        <taxon>Chromadorea</taxon>
        <taxon>Rhabditida</taxon>
        <taxon>Tylenchina</taxon>
        <taxon>Panagrolaimomorpha</taxon>
        <taxon>Panagrolaimoidea</taxon>
        <taxon>Panagrolaimidae</taxon>
        <taxon>Panagrolaimus</taxon>
    </lineage>
</organism>
<evidence type="ECO:0000313" key="1">
    <source>
        <dbReference type="Proteomes" id="UP000887580"/>
    </source>
</evidence>
<dbReference type="Proteomes" id="UP000887580">
    <property type="component" value="Unplaced"/>
</dbReference>
<proteinExistence type="predicted"/>
<dbReference type="WBParaSite" id="PS1159_v2.g6441.t1">
    <property type="protein sequence ID" value="PS1159_v2.g6441.t1"/>
    <property type="gene ID" value="PS1159_v2.g6441"/>
</dbReference>
<accession>A0AC35GM45</accession>
<name>A0AC35GM45_9BILA</name>